<accession>A0A6A6F959</accession>
<evidence type="ECO:0000313" key="2">
    <source>
        <dbReference type="EMBL" id="KAF2209919.1"/>
    </source>
</evidence>
<keyword evidence="3" id="KW-1185">Reference proteome</keyword>
<protein>
    <submittedName>
        <fullName evidence="2">Uncharacterized protein</fullName>
    </submittedName>
</protein>
<feature type="region of interest" description="Disordered" evidence="1">
    <location>
        <begin position="1"/>
        <end position="31"/>
    </location>
</feature>
<dbReference type="Proteomes" id="UP000799539">
    <property type="component" value="Unassembled WGS sequence"/>
</dbReference>
<gene>
    <name evidence="2" type="ORF">CERZMDRAFT_86563</name>
</gene>
<reference evidence="2" key="1">
    <citation type="journal article" date="2020" name="Stud. Mycol.">
        <title>101 Dothideomycetes genomes: a test case for predicting lifestyles and emergence of pathogens.</title>
        <authorList>
            <person name="Haridas S."/>
            <person name="Albert R."/>
            <person name="Binder M."/>
            <person name="Bloem J."/>
            <person name="Labutti K."/>
            <person name="Salamov A."/>
            <person name="Andreopoulos B."/>
            <person name="Baker S."/>
            <person name="Barry K."/>
            <person name="Bills G."/>
            <person name="Bluhm B."/>
            <person name="Cannon C."/>
            <person name="Castanera R."/>
            <person name="Culley D."/>
            <person name="Daum C."/>
            <person name="Ezra D."/>
            <person name="Gonzalez J."/>
            <person name="Henrissat B."/>
            <person name="Kuo A."/>
            <person name="Liang C."/>
            <person name="Lipzen A."/>
            <person name="Lutzoni F."/>
            <person name="Magnuson J."/>
            <person name="Mondo S."/>
            <person name="Nolan M."/>
            <person name="Ohm R."/>
            <person name="Pangilinan J."/>
            <person name="Park H.-J."/>
            <person name="Ramirez L."/>
            <person name="Alfaro M."/>
            <person name="Sun H."/>
            <person name="Tritt A."/>
            <person name="Yoshinaga Y."/>
            <person name="Zwiers L.-H."/>
            <person name="Turgeon B."/>
            <person name="Goodwin S."/>
            <person name="Spatafora J."/>
            <person name="Crous P."/>
            <person name="Grigoriev I."/>
        </authorList>
    </citation>
    <scope>NUCLEOTIDE SEQUENCE</scope>
    <source>
        <strain evidence="2">SCOH1-5</strain>
    </source>
</reference>
<evidence type="ECO:0000256" key="1">
    <source>
        <dbReference type="SAM" id="MobiDB-lite"/>
    </source>
</evidence>
<dbReference type="EMBL" id="ML992684">
    <property type="protein sequence ID" value="KAF2209919.1"/>
    <property type="molecule type" value="Genomic_DNA"/>
</dbReference>
<proteinExistence type="predicted"/>
<dbReference type="AlphaFoldDB" id="A0A6A6F959"/>
<organism evidence="2 3">
    <name type="scientific">Cercospora zeae-maydis SCOH1-5</name>
    <dbReference type="NCBI Taxonomy" id="717836"/>
    <lineage>
        <taxon>Eukaryota</taxon>
        <taxon>Fungi</taxon>
        <taxon>Dikarya</taxon>
        <taxon>Ascomycota</taxon>
        <taxon>Pezizomycotina</taxon>
        <taxon>Dothideomycetes</taxon>
        <taxon>Dothideomycetidae</taxon>
        <taxon>Mycosphaerellales</taxon>
        <taxon>Mycosphaerellaceae</taxon>
        <taxon>Cercospora</taxon>
    </lineage>
</organism>
<sequence length="149" mass="16472">MHGAPPRLPDSQTPRLPDSQTPNVASHHSHTDLDRLQTAAVGLRQANQQRERLCATSYQCLSVPASTRRSQTPIVVGPHCETAALSHYRASMYSMLARLRVLYARPLTFALLGVSARRALFHLEVKINITLAQSLPACKVFCTSRSSLR</sequence>
<name>A0A6A6F959_9PEZI</name>
<evidence type="ECO:0000313" key="3">
    <source>
        <dbReference type="Proteomes" id="UP000799539"/>
    </source>
</evidence>
<feature type="compositionally biased region" description="Polar residues" evidence="1">
    <location>
        <begin position="10"/>
        <end position="26"/>
    </location>
</feature>